<name>A0A0J7XSC7_9SPHN</name>
<sequence>MINKVESGEMPVAWISGPGGCGKTHAALEAIKSFTDRGLPPIYCNPSSYRDVVQSLKQAKVHNSGRPKERRLVVMEEADVIFRSDKCLNLLKIATDRAGTGMYDGMDVRVPMVVTTNTPLDEIAATDKVRGEHLRALFNRVPPVTISYDRRANYDYAVSVALTTDLLRFTPAKQQISRETVVRTLEWFTSEFNRIELLTARTLVNIAEYHTSFSPDTARTMLDRLLLPNGNHRRLPAPPTSNWTAVVDEAVDRKRALRNGLAWESRLNTATSFRRVPAASILPTVHNTPAPLNSVEFSEIEPLFKWANKIGWTGHTLNCIAGCSKVSRACKHCYATALIARGMHNLHKGLAYWDRGKALWTGEVRYDRRVLTERPKTWGKKPSLVFFTSLSDPFHETLPVEIIQEMLDGCAAFPQHIFQWLTKRPERAAALADTLRWPENIWIGATIEEDKEVWRADELRKIPVATKFISAEPLAVDGMPSLDLTDISWLIVGGESGNGAEPMHIDWARSLRDRAVGAGTAFFFKQWGAHGPDGKKHERKAGDNDVLLDGRIWHQFPRVALDHGLKFQRFGMKR</sequence>
<organism evidence="1 2">
    <name type="scientific">Sphingobium cupriresistens LL01</name>
    <dbReference type="NCBI Taxonomy" id="1420583"/>
    <lineage>
        <taxon>Bacteria</taxon>
        <taxon>Pseudomonadati</taxon>
        <taxon>Pseudomonadota</taxon>
        <taxon>Alphaproteobacteria</taxon>
        <taxon>Sphingomonadales</taxon>
        <taxon>Sphingomonadaceae</taxon>
        <taxon>Sphingobium</taxon>
    </lineage>
</organism>
<dbReference type="InterPro" id="IPR011101">
    <property type="entry name" value="DUF5131"/>
</dbReference>
<keyword evidence="2" id="KW-1185">Reference proteome</keyword>
<evidence type="ECO:0000313" key="1">
    <source>
        <dbReference type="EMBL" id="KMS54572.1"/>
    </source>
</evidence>
<dbReference type="AlphaFoldDB" id="A0A0J7XSC7"/>
<gene>
    <name evidence="1" type="ORF">V473_15185</name>
</gene>
<dbReference type="Pfam" id="PF07505">
    <property type="entry name" value="DUF5131"/>
    <property type="match status" value="1"/>
</dbReference>
<reference evidence="1 2" key="1">
    <citation type="journal article" date="2015" name="G3 (Bethesda)">
        <title>Insights into Ongoing Evolution of the Hexachlorocyclohexane Catabolic Pathway from Comparative Genomics of Ten Sphingomonadaceae Strains.</title>
        <authorList>
            <person name="Pearce S.L."/>
            <person name="Oakeshott J.G."/>
            <person name="Pandey G."/>
        </authorList>
    </citation>
    <scope>NUCLEOTIDE SEQUENCE [LARGE SCALE GENOMIC DNA]</scope>
    <source>
        <strain evidence="1 2">LL01</strain>
    </source>
</reference>
<dbReference type="Gene3D" id="3.40.50.300">
    <property type="entry name" value="P-loop containing nucleotide triphosphate hydrolases"/>
    <property type="match status" value="1"/>
</dbReference>
<dbReference type="SUPFAM" id="SSF52540">
    <property type="entry name" value="P-loop containing nucleoside triphosphate hydrolases"/>
    <property type="match status" value="1"/>
</dbReference>
<protein>
    <submittedName>
        <fullName evidence="1">Uncharacterized protein</fullName>
    </submittedName>
</protein>
<dbReference type="PATRIC" id="fig|1420583.3.peg.2832"/>
<evidence type="ECO:0000313" key="2">
    <source>
        <dbReference type="Proteomes" id="UP000052232"/>
    </source>
</evidence>
<dbReference type="Proteomes" id="UP000052232">
    <property type="component" value="Unassembled WGS sequence"/>
</dbReference>
<dbReference type="EMBL" id="JACT01000003">
    <property type="protein sequence ID" value="KMS54572.1"/>
    <property type="molecule type" value="Genomic_DNA"/>
</dbReference>
<proteinExistence type="predicted"/>
<accession>A0A0J7XSC7</accession>
<dbReference type="InterPro" id="IPR027417">
    <property type="entry name" value="P-loop_NTPase"/>
</dbReference>
<comment type="caution">
    <text evidence="1">The sequence shown here is derived from an EMBL/GenBank/DDBJ whole genome shotgun (WGS) entry which is preliminary data.</text>
</comment>